<evidence type="ECO:0000256" key="2">
    <source>
        <dbReference type="ARBA" id="ARBA00022857"/>
    </source>
</evidence>
<dbReference type="InterPro" id="IPR051609">
    <property type="entry name" value="NmrA/Isoflavone_reductase-like"/>
</dbReference>
<accession>A0A9P4W8A2</accession>
<dbReference type="EMBL" id="SWKU01000019">
    <property type="protein sequence ID" value="KAF2998476.1"/>
    <property type="molecule type" value="Genomic_DNA"/>
</dbReference>
<sequence>MSSAQANHIRKIAFIGASGQVGSVILSSLLQTGNQEITILTRPNSSATFPSSRNITVTKVEYASEPDMISALRGHDFLIITLSARAPLTLHSQIVAAAAKAGIQWIMPNYWASPLGDRAGSFAKDPLFSSFGGYINDVRNVVVPEGGVKPHFVALCNGFWYEFSLSMGEPWFGFDIKNRKVTFYDEGTERVSVSTWELCGRAVASLLSLPVEGDGNGAPALEDWKDEGVTIASFLVSQRDMLDSLNRVLGTSDADWVITKQASKERYDQGVQQLQAGDRLGFAKAMYAKLFFPGNGGDYETGYELDNAKLSLPKEDLDEATRRAVEMVKNGAGIHQT</sequence>
<dbReference type="InterPro" id="IPR036291">
    <property type="entry name" value="NAD(P)-bd_dom_sf"/>
</dbReference>
<evidence type="ECO:0000256" key="3">
    <source>
        <dbReference type="ARBA" id="ARBA00023002"/>
    </source>
</evidence>
<evidence type="ECO:0000259" key="4">
    <source>
        <dbReference type="Pfam" id="PF13460"/>
    </source>
</evidence>
<dbReference type="PANTHER" id="PTHR47706">
    <property type="entry name" value="NMRA-LIKE FAMILY PROTEIN"/>
    <property type="match status" value="1"/>
</dbReference>
<name>A0A9P4W8A2_CURKU</name>
<evidence type="ECO:0000313" key="6">
    <source>
        <dbReference type="Proteomes" id="UP000801428"/>
    </source>
</evidence>
<feature type="domain" description="NAD(P)-binding" evidence="4">
    <location>
        <begin position="16"/>
        <end position="104"/>
    </location>
</feature>
<dbReference type="Pfam" id="PF13460">
    <property type="entry name" value="NAD_binding_10"/>
    <property type="match status" value="1"/>
</dbReference>
<comment type="caution">
    <text evidence="5">The sequence shown here is derived from an EMBL/GenBank/DDBJ whole genome shotgun (WGS) entry which is preliminary data.</text>
</comment>
<dbReference type="Proteomes" id="UP000801428">
    <property type="component" value="Unassembled WGS sequence"/>
</dbReference>
<evidence type="ECO:0000313" key="5">
    <source>
        <dbReference type="EMBL" id="KAF2998476.1"/>
    </source>
</evidence>
<evidence type="ECO:0000256" key="1">
    <source>
        <dbReference type="ARBA" id="ARBA00005725"/>
    </source>
</evidence>
<dbReference type="SUPFAM" id="SSF51735">
    <property type="entry name" value="NAD(P)-binding Rossmann-fold domains"/>
    <property type="match status" value="1"/>
</dbReference>
<dbReference type="OrthoDB" id="419598at2759"/>
<dbReference type="Gene3D" id="3.40.50.720">
    <property type="entry name" value="NAD(P)-binding Rossmann-like Domain"/>
    <property type="match status" value="1"/>
</dbReference>
<dbReference type="InterPro" id="IPR016040">
    <property type="entry name" value="NAD(P)-bd_dom"/>
</dbReference>
<organism evidence="5 6">
    <name type="scientific">Curvularia kusanoi</name>
    <name type="common">Cochliobolus kusanoi</name>
    <dbReference type="NCBI Taxonomy" id="90978"/>
    <lineage>
        <taxon>Eukaryota</taxon>
        <taxon>Fungi</taxon>
        <taxon>Dikarya</taxon>
        <taxon>Ascomycota</taxon>
        <taxon>Pezizomycotina</taxon>
        <taxon>Dothideomycetes</taxon>
        <taxon>Pleosporomycetidae</taxon>
        <taxon>Pleosporales</taxon>
        <taxon>Pleosporineae</taxon>
        <taxon>Pleosporaceae</taxon>
        <taxon>Curvularia</taxon>
    </lineage>
</organism>
<dbReference type="PANTHER" id="PTHR47706:SF7">
    <property type="entry name" value="CIPA-LIKE, PUTATIVE (AFU_ORTHOLOGUE AFUA_1G01630)-RELATED"/>
    <property type="match status" value="1"/>
</dbReference>
<dbReference type="AlphaFoldDB" id="A0A9P4W8A2"/>
<gene>
    <name evidence="5" type="ORF">E8E13_002677</name>
</gene>
<proteinExistence type="inferred from homology"/>
<dbReference type="GO" id="GO:0016491">
    <property type="term" value="F:oxidoreductase activity"/>
    <property type="evidence" value="ECO:0007669"/>
    <property type="project" value="UniProtKB-KW"/>
</dbReference>
<reference evidence="5" key="1">
    <citation type="submission" date="2019-04" db="EMBL/GenBank/DDBJ databases">
        <title>Sequencing of skin fungus with MAO and IRED activity.</title>
        <authorList>
            <person name="Marsaioli A.J."/>
            <person name="Bonatto J.M.C."/>
            <person name="Reis Junior O."/>
        </authorList>
    </citation>
    <scope>NUCLEOTIDE SEQUENCE</scope>
    <source>
        <strain evidence="5">30M1</strain>
    </source>
</reference>
<protein>
    <recommendedName>
        <fullName evidence="4">NAD(P)-binding domain-containing protein</fullName>
    </recommendedName>
</protein>
<keyword evidence="6" id="KW-1185">Reference proteome</keyword>
<comment type="similarity">
    <text evidence="1">Belongs to the NmrA-type oxidoreductase family. Isoflavone reductase subfamily.</text>
</comment>
<keyword evidence="2" id="KW-0521">NADP</keyword>
<keyword evidence="3" id="KW-0560">Oxidoreductase</keyword>